<reference evidence="1 2" key="1">
    <citation type="journal article" date="2011" name="J. Bacteriol.">
        <title>Complete genome sequence of the cellulose-degrading bacterium Cellulosilyticum lentocellum.</title>
        <authorList>
            <consortium name="US DOE Joint Genome Institute"/>
            <person name="Miller D.A."/>
            <person name="Suen G."/>
            <person name="Bruce D."/>
            <person name="Copeland A."/>
            <person name="Cheng J.F."/>
            <person name="Detter C."/>
            <person name="Goodwin L.A."/>
            <person name="Han C.S."/>
            <person name="Hauser L.J."/>
            <person name="Land M.L."/>
            <person name="Lapidus A."/>
            <person name="Lucas S."/>
            <person name="Meincke L."/>
            <person name="Pitluck S."/>
            <person name="Tapia R."/>
            <person name="Teshima H."/>
            <person name="Woyke T."/>
            <person name="Fox B.G."/>
            <person name="Angert E.R."/>
            <person name="Currie C.R."/>
        </authorList>
    </citation>
    <scope>NUCLEOTIDE SEQUENCE [LARGE SCALE GENOMIC DNA]</scope>
    <source>
        <strain evidence="2">ATCC 49066 / DSM 5427 / NCIMB 11756 / RHM5</strain>
    </source>
</reference>
<dbReference type="HOGENOM" id="CLU_050686_3_2_9"/>
<keyword evidence="2" id="KW-1185">Reference proteome</keyword>
<dbReference type="PANTHER" id="PTHR32432:SF3">
    <property type="entry name" value="ETHANOLAMINE UTILIZATION PROTEIN EUTJ"/>
    <property type="match status" value="1"/>
</dbReference>
<dbReference type="Pfam" id="PF11104">
    <property type="entry name" value="PilM_2"/>
    <property type="match status" value="1"/>
</dbReference>
<evidence type="ECO:0000313" key="1">
    <source>
        <dbReference type="EMBL" id="ADZ83447.1"/>
    </source>
</evidence>
<dbReference type="PIRSF" id="PIRSF019169">
    <property type="entry name" value="PilM"/>
    <property type="match status" value="1"/>
</dbReference>
<dbReference type="Gene3D" id="3.30.420.40">
    <property type="match status" value="2"/>
</dbReference>
<proteinExistence type="predicted"/>
<evidence type="ECO:0000313" key="2">
    <source>
        <dbReference type="Proteomes" id="UP000008467"/>
    </source>
</evidence>
<dbReference type="SUPFAM" id="SSF53067">
    <property type="entry name" value="Actin-like ATPase domain"/>
    <property type="match status" value="2"/>
</dbReference>
<protein>
    <submittedName>
        <fullName evidence="1">Type IV pilus assembly protein PilM</fullName>
    </submittedName>
</protein>
<gene>
    <name evidence="1" type="ordered locus">Clole_1723</name>
</gene>
<accession>F2JMC9</accession>
<dbReference type="Proteomes" id="UP000008467">
    <property type="component" value="Chromosome"/>
</dbReference>
<organism evidence="1 2">
    <name type="scientific">Cellulosilyticum lentocellum (strain ATCC 49066 / DSM 5427 / NCIMB 11756 / RHM5)</name>
    <name type="common">Clostridium lentocellum</name>
    <dbReference type="NCBI Taxonomy" id="642492"/>
    <lineage>
        <taxon>Bacteria</taxon>
        <taxon>Bacillati</taxon>
        <taxon>Bacillota</taxon>
        <taxon>Clostridia</taxon>
        <taxon>Lachnospirales</taxon>
        <taxon>Cellulosilyticaceae</taxon>
        <taxon>Cellulosilyticum</taxon>
    </lineage>
</organism>
<dbReference type="CDD" id="cd24049">
    <property type="entry name" value="ASKHA_NBD_PilM"/>
    <property type="match status" value="1"/>
</dbReference>
<dbReference type="NCBIfam" id="TIGR01175">
    <property type="entry name" value="pilM"/>
    <property type="match status" value="1"/>
</dbReference>
<dbReference type="InterPro" id="IPR005883">
    <property type="entry name" value="PilM"/>
</dbReference>
<sequence>MAEHIMGIEIGSSNIKIIEVSKKAATLTVHKFSVINTPADCINNGVISNVQAIKKVIAQELSERKYRARKVVSVIQSNGIIIRNAVMGKQPEKLIKELLEVKTEEYLPVERGQYQIDFKIIRQFEEDGVEKYELLLVAAPNSVVLPVANLLKSLKLAPIMLTIPSEALSNVFGSQRRLVYEAAPNVLVLDIGGNSTTATIISDSQAVLTRSIEFGVESINSALNDVAANKSLLDKEVSDDRISDLIRPQIEYNIISEIERILQFYFSNFNNGSIKKIYLVGGGASIKGMRTYIRDALNIPTEKLNEFSTVVEAPNVEFEPYRRFFVNILGAINGL</sequence>
<dbReference type="eggNOG" id="COG4972">
    <property type="taxonomic scope" value="Bacteria"/>
</dbReference>
<dbReference type="EMBL" id="CP002582">
    <property type="protein sequence ID" value="ADZ83447.1"/>
    <property type="molecule type" value="Genomic_DNA"/>
</dbReference>
<dbReference type="PANTHER" id="PTHR32432">
    <property type="entry name" value="CELL DIVISION PROTEIN FTSA-RELATED"/>
    <property type="match status" value="1"/>
</dbReference>
<dbReference type="RefSeq" id="WP_013656744.1">
    <property type="nucleotide sequence ID" value="NC_015275.1"/>
</dbReference>
<name>F2JMC9_CELLD</name>
<dbReference type="InterPro" id="IPR050696">
    <property type="entry name" value="FtsA/MreB"/>
</dbReference>
<dbReference type="STRING" id="642492.Clole_1723"/>
<dbReference type="AlphaFoldDB" id="F2JMC9"/>
<dbReference type="KEGG" id="cle:Clole_1723"/>
<dbReference type="Gene3D" id="3.30.1490.300">
    <property type="match status" value="1"/>
</dbReference>
<dbReference type="InterPro" id="IPR043129">
    <property type="entry name" value="ATPase_NBD"/>
</dbReference>